<gene>
    <name evidence="5" type="ORF">BMF94_4451</name>
</gene>
<dbReference type="GO" id="GO:0006406">
    <property type="term" value="P:mRNA export from nucleus"/>
    <property type="evidence" value="ECO:0007669"/>
    <property type="project" value="TreeGrafter"/>
</dbReference>
<organism evidence="5 6">
    <name type="scientific">Rhodotorula taiwanensis</name>
    <dbReference type="NCBI Taxonomy" id="741276"/>
    <lineage>
        <taxon>Eukaryota</taxon>
        <taxon>Fungi</taxon>
        <taxon>Dikarya</taxon>
        <taxon>Basidiomycota</taxon>
        <taxon>Pucciniomycotina</taxon>
        <taxon>Microbotryomycetes</taxon>
        <taxon>Sporidiobolales</taxon>
        <taxon>Sporidiobolaceae</taxon>
        <taxon>Rhodotorula</taxon>
    </lineage>
</organism>
<dbReference type="GO" id="GO:0000445">
    <property type="term" value="C:THO complex part of transcription export complex"/>
    <property type="evidence" value="ECO:0007669"/>
    <property type="project" value="TreeGrafter"/>
</dbReference>
<dbReference type="Proteomes" id="UP000237144">
    <property type="component" value="Unassembled WGS sequence"/>
</dbReference>
<evidence type="ECO:0000313" key="5">
    <source>
        <dbReference type="EMBL" id="POY72623.1"/>
    </source>
</evidence>
<evidence type="ECO:0000313" key="6">
    <source>
        <dbReference type="Proteomes" id="UP000237144"/>
    </source>
</evidence>
<name>A0A2S5B767_9BASI</name>
<accession>A0A2S5B767</accession>
<dbReference type="InterPro" id="IPR019163">
    <property type="entry name" value="THO_Thoc5"/>
</dbReference>
<dbReference type="PANTHER" id="PTHR13375:SF3">
    <property type="entry name" value="THO COMPLEX SUBUNIT 5 HOMOLOG"/>
    <property type="match status" value="1"/>
</dbReference>
<comment type="caution">
    <text evidence="5">The sequence shown here is derived from an EMBL/GenBank/DDBJ whole genome shotgun (WGS) entry which is preliminary data.</text>
</comment>
<evidence type="ECO:0000256" key="1">
    <source>
        <dbReference type="ARBA" id="ARBA00004123"/>
    </source>
</evidence>
<comment type="subcellular location">
    <subcellularLocation>
        <location evidence="1">Nucleus</location>
    </subcellularLocation>
</comment>
<evidence type="ECO:0008006" key="7">
    <source>
        <dbReference type="Google" id="ProtNLM"/>
    </source>
</evidence>
<dbReference type="PANTHER" id="PTHR13375">
    <property type="entry name" value="FMS INTERACTING PROTEIN"/>
    <property type="match status" value="1"/>
</dbReference>
<evidence type="ECO:0000256" key="4">
    <source>
        <dbReference type="SAM" id="Coils"/>
    </source>
</evidence>
<sequence>MGASLQDQHLPAEHLVGLIRSLADQVVQAKLDSPAPDHAAFDPEKVLAQSAPAFAALYGLTRATQLDAKSCRAKTQEARLEMDAAHLRLQNLLFQRNHIEREIRAAEEYSSEYQNLPLHDLDELRQLAADQEPPVGLQVPLPAGDSDESTHELMLARLAFELAERKRFEEERKELGAIKAKLVKENEVKKARLEELEKELTEFVGKGKGIQAKMQDEPTAA</sequence>
<protein>
    <recommendedName>
        <fullName evidence="7">THO complex subunit 5</fullName>
    </recommendedName>
</protein>
<keyword evidence="3" id="KW-0539">Nucleus</keyword>
<keyword evidence="4" id="KW-0175">Coiled coil</keyword>
<keyword evidence="6" id="KW-1185">Reference proteome</keyword>
<dbReference type="Pfam" id="PF09766">
    <property type="entry name" value="FmiP_Thoc5"/>
    <property type="match status" value="1"/>
</dbReference>
<feature type="coiled-coil region" evidence="4">
    <location>
        <begin position="165"/>
        <end position="206"/>
    </location>
</feature>
<dbReference type="STRING" id="741276.A0A2S5B767"/>
<reference evidence="5 6" key="1">
    <citation type="journal article" date="2018" name="Front. Microbiol.">
        <title>Prospects for Fungal Bioremediation of Acidic Radioactive Waste Sites: Characterization and Genome Sequence of Rhodotorula taiwanensis MD1149.</title>
        <authorList>
            <person name="Tkavc R."/>
            <person name="Matrosova V.Y."/>
            <person name="Grichenko O.E."/>
            <person name="Gostincar C."/>
            <person name="Volpe R.P."/>
            <person name="Klimenkova P."/>
            <person name="Gaidamakova E.K."/>
            <person name="Zhou C.E."/>
            <person name="Stewart B.J."/>
            <person name="Lyman M.G."/>
            <person name="Malfatti S.A."/>
            <person name="Rubinfeld B."/>
            <person name="Courtot M."/>
            <person name="Singh J."/>
            <person name="Dalgard C.L."/>
            <person name="Hamilton T."/>
            <person name="Frey K.G."/>
            <person name="Gunde-Cimerman N."/>
            <person name="Dugan L."/>
            <person name="Daly M.J."/>
        </authorList>
    </citation>
    <scope>NUCLEOTIDE SEQUENCE [LARGE SCALE GENOMIC DNA]</scope>
    <source>
        <strain evidence="5 6">MD1149</strain>
    </source>
</reference>
<comment type="similarity">
    <text evidence="2">Belongs to the THOC5 family.</text>
</comment>
<proteinExistence type="inferred from homology"/>
<dbReference type="AlphaFoldDB" id="A0A2S5B767"/>
<dbReference type="OrthoDB" id="20582at2759"/>
<evidence type="ECO:0000256" key="2">
    <source>
        <dbReference type="ARBA" id="ARBA00008044"/>
    </source>
</evidence>
<dbReference type="GO" id="GO:0003729">
    <property type="term" value="F:mRNA binding"/>
    <property type="evidence" value="ECO:0007669"/>
    <property type="project" value="TreeGrafter"/>
</dbReference>
<dbReference type="EMBL" id="PJQD01000048">
    <property type="protein sequence ID" value="POY72623.1"/>
    <property type="molecule type" value="Genomic_DNA"/>
</dbReference>
<evidence type="ECO:0000256" key="3">
    <source>
        <dbReference type="ARBA" id="ARBA00023242"/>
    </source>
</evidence>